<dbReference type="HOGENOM" id="CLU_2440493_0_0_1"/>
<dbReference type="Proteomes" id="UP000011761">
    <property type="component" value="Unassembled WGS sequence"/>
</dbReference>
<protein>
    <submittedName>
        <fullName evidence="1">Uncharacterized protein</fullName>
    </submittedName>
</protein>
<gene>
    <name evidence="1" type="ORF">BAUCODRAFT_29786</name>
</gene>
<evidence type="ECO:0000313" key="1">
    <source>
        <dbReference type="EMBL" id="EMC99440.1"/>
    </source>
</evidence>
<dbReference type="RefSeq" id="XP_007672873.1">
    <property type="nucleotide sequence ID" value="XM_007674683.1"/>
</dbReference>
<dbReference type="AlphaFoldDB" id="M2NJX6"/>
<proteinExistence type="predicted"/>
<organism evidence="1 2">
    <name type="scientific">Baudoinia panamericana (strain UAMH 10762)</name>
    <name type="common">Angels' share fungus</name>
    <name type="synonym">Baudoinia compniacensis (strain UAMH 10762)</name>
    <dbReference type="NCBI Taxonomy" id="717646"/>
    <lineage>
        <taxon>Eukaryota</taxon>
        <taxon>Fungi</taxon>
        <taxon>Dikarya</taxon>
        <taxon>Ascomycota</taxon>
        <taxon>Pezizomycotina</taxon>
        <taxon>Dothideomycetes</taxon>
        <taxon>Dothideomycetidae</taxon>
        <taxon>Mycosphaerellales</taxon>
        <taxon>Teratosphaeriaceae</taxon>
        <taxon>Baudoinia</taxon>
    </lineage>
</organism>
<dbReference type="EMBL" id="KB445551">
    <property type="protein sequence ID" value="EMC99440.1"/>
    <property type="molecule type" value="Genomic_DNA"/>
</dbReference>
<keyword evidence="2" id="KW-1185">Reference proteome</keyword>
<evidence type="ECO:0000313" key="2">
    <source>
        <dbReference type="Proteomes" id="UP000011761"/>
    </source>
</evidence>
<accession>M2NJX6</accession>
<reference evidence="1 2" key="1">
    <citation type="journal article" date="2012" name="PLoS Pathog.">
        <title>Diverse lifestyles and strategies of plant pathogenesis encoded in the genomes of eighteen Dothideomycetes fungi.</title>
        <authorList>
            <person name="Ohm R.A."/>
            <person name="Feau N."/>
            <person name="Henrissat B."/>
            <person name="Schoch C.L."/>
            <person name="Horwitz B.A."/>
            <person name="Barry K.W."/>
            <person name="Condon B.J."/>
            <person name="Copeland A.C."/>
            <person name="Dhillon B."/>
            <person name="Glaser F."/>
            <person name="Hesse C.N."/>
            <person name="Kosti I."/>
            <person name="LaButti K."/>
            <person name="Lindquist E.A."/>
            <person name="Lucas S."/>
            <person name="Salamov A.A."/>
            <person name="Bradshaw R.E."/>
            <person name="Ciuffetti L."/>
            <person name="Hamelin R.C."/>
            <person name="Kema G.H.J."/>
            <person name="Lawrence C."/>
            <person name="Scott J.A."/>
            <person name="Spatafora J.W."/>
            <person name="Turgeon B.G."/>
            <person name="de Wit P.J.G.M."/>
            <person name="Zhong S."/>
            <person name="Goodwin S.B."/>
            <person name="Grigoriev I.V."/>
        </authorList>
    </citation>
    <scope>NUCLEOTIDE SEQUENCE [LARGE SCALE GENOMIC DNA]</scope>
    <source>
        <strain evidence="1 2">UAMH 10762</strain>
    </source>
</reference>
<dbReference type="GeneID" id="19111011"/>
<name>M2NJX6_BAUPA</name>
<sequence>MHLMHLAHSCSRRCPFPVPAIPNLVHPAHLPAPCSNHLPSSTGHLAFSCLRRRDSSRAKSSWTPSFTHHPLRSHRRISRVLGVAALPLPA</sequence>
<dbReference type="KEGG" id="bcom:BAUCODRAFT_29786"/>